<dbReference type="Proteomes" id="UP001162834">
    <property type="component" value="Chromosome"/>
</dbReference>
<reference evidence="1" key="1">
    <citation type="journal article" date="2022" name="Int. J. Syst. Evol. Microbiol.">
        <title>Pseudomonas aegrilactucae sp. nov. and Pseudomonas morbosilactucae sp. nov., pathogens causing bacterial rot of lettuce in Japan.</title>
        <authorList>
            <person name="Sawada H."/>
            <person name="Fujikawa T."/>
            <person name="Satou M."/>
        </authorList>
    </citation>
    <scope>NUCLEOTIDE SEQUENCE</scope>
    <source>
        <strain evidence="1">0166_1</strain>
    </source>
</reference>
<dbReference type="RefSeq" id="WP_259312449.1">
    <property type="nucleotide sequence ID" value="NZ_CP087164.1"/>
</dbReference>
<dbReference type="EMBL" id="CP087164">
    <property type="protein sequence ID" value="UGS38428.1"/>
    <property type="molecule type" value="Genomic_DNA"/>
</dbReference>
<name>A0A9E7C3K1_9ACTN</name>
<evidence type="ECO:0000313" key="1">
    <source>
        <dbReference type="EMBL" id="UGS38428.1"/>
    </source>
</evidence>
<gene>
    <name evidence="1" type="ORF">DSM104329_04856</name>
</gene>
<dbReference type="KEGG" id="sbae:DSM104329_04856"/>
<organism evidence="1 2">
    <name type="scientific">Capillimicrobium parvum</name>
    <dbReference type="NCBI Taxonomy" id="2884022"/>
    <lineage>
        <taxon>Bacteria</taxon>
        <taxon>Bacillati</taxon>
        <taxon>Actinomycetota</taxon>
        <taxon>Thermoleophilia</taxon>
        <taxon>Solirubrobacterales</taxon>
        <taxon>Capillimicrobiaceae</taxon>
        <taxon>Capillimicrobium</taxon>
    </lineage>
</organism>
<dbReference type="InterPro" id="IPR014710">
    <property type="entry name" value="RmlC-like_jellyroll"/>
</dbReference>
<dbReference type="AlphaFoldDB" id="A0A9E7C3K1"/>
<dbReference type="InterPro" id="IPR011051">
    <property type="entry name" value="RmlC_Cupin_sf"/>
</dbReference>
<keyword evidence="2" id="KW-1185">Reference proteome</keyword>
<evidence type="ECO:0000313" key="2">
    <source>
        <dbReference type="Proteomes" id="UP001162834"/>
    </source>
</evidence>
<dbReference type="SUPFAM" id="SSF51182">
    <property type="entry name" value="RmlC-like cupins"/>
    <property type="match status" value="1"/>
</dbReference>
<evidence type="ECO:0008006" key="3">
    <source>
        <dbReference type="Google" id="ProtNLM"/>
    </source>
</evidence>
<sequence length="162" mass="17614">MTDAPPRPPYEVAHLTEIAHSPSGPSHSFQLVGEWKQVRHHFAITEFAANAFVATAAGQEIVHEHFERPNDDQSDIGDEELYYIASGSAVVKLDDEVRDVGEGTFVFIGDPFVVRSVTAKEPGTVVLTFGTNPGVAFAVSDFEKSVTPSPRWSDPGRPVPRA</sequence>
<accession>A0A9E7C3K1</accession>
<proteinExistence type="predicted"/>
<protein>
    <recommendedName>
        <fullName evidence="3">Cupin domain-containing protein</fullName>
    </recommendedName>
</protein>
<dbReference type="Gene3D" id="2.60.120.10">
    <property type="entry name" value="Jelly Rolls"/>
    <property type="match status" value="1"/>
</dbReference>